<gene>
    <name evidence="3" type="ORF">E6C55_15665</name>
</gene>
<keyword evidence="4" id="KW-1185">Reference proteome</keyword>
<dbReference type="Gene3D" id="3.40.190.10">
    <property type="entry name" value="Periplasmic binding protein-like II"/>
    <property type="match status" value="2"/>
</dbReference>
<organism evidence="3 4">
    <name type="scientific">Cohnella fermenti</name>
    <dbReference type="NCBI Taxonomy" id="2565925"/>
    <lineage>
        <taxon>Bacteria</taxon>
        <taxon>Bacillati</taxon>
        <taxon>Bacillota</taxon>
        <taxon>Bacilli</taxon>
        <taxon>Bacillales</taxon>
        <taxon>Paenibacillaceae</taxon>
        <taxon>Cohnella</taxon>
    </lineage>
</organism>
<feature type="signal peptide" evidence="2">
    <location>
        <begin position="1"/>
        <end position="19"/>
    </location>
</feature>
<dbReference type="SUPFAM" id="SSF53850">
    <property type="entry name" value="Periplasmic binding protein-like II"/>
    <property type="match status" value="1"/>
</dbReference>
<dbReference type="AlphaFoldDB" id="A0A4S4BTF4"/>
<accession>A0A4S4BTF4</accession>
<comment type="caution">
    <text evidence="3">The sequence shown here is derived from an EMBL/GenBank/DDBJ whole genome shotgun (WGS) entry which is preliminary data.</text>
</comment>
<sequence>MQKSTTALLSILLASSMLAGCSGNNDNGGTDSGASPAASGGSSASGDTNAVEELSFEVMIPKFGVDPADTLVQEQWEKEMETYLGVKLNIKWNRIQWGDEYFEKAKVMAASGEIPDVMLSLEGLSGINDNGEEGLYADLTPYLEQYPYYKEFVNGTPNSDTYLFSSNKKIYAYFDGYDNPTELTPSQYSSSYRLDVFEQNGIKIPETLDEMYDAAKKLKELYPDTYPIGSSGKYMAYAGFYNSLHTSDDIYWNGEKYVFGPTEMSFKEALEFMHKLYAEKLMDPDYFTDEIDQARPKATTGKTFIYPLSWSGFATEFNDNEQANVKWTNALIPSSKYGDAWLYSSEPAGKGLGNGSGIVISAKAKHPELLAKMLDYQYSGKMMTLMNWGVEGTTYEEKDGVKQYTSNILNADNLYDELCKYGVGTTGSCRAGIVWTPQDRVAKYTDPGSVTSFYHDGKETEESYWTANGTYGKGRVAPNDQAPRINFTSDENEQISNTMTPVRTYVQESVIKFIKGEMDLSDWDKFQAQLKKMGDYESVVSLYQSKL</sequence>
<dbReference type="PANTHER" id="PTHR43649">
    <property type="entry name" value="ARABINOSE-BINDING PROTEIN-RELATED"/>
    <property type="match status" value="1"/>
</dbReference>
<proteinExistence type="predicted"/>
<dbReference type="EMBL" id="SSOB01000018">
    <property type="protein sequence ID" value="THF77775.1"/>
    <property type="molecule type" value="Genomic_DNA"/>
</dbReference>
<dbReference type="PROSITE" id="PS51257">
    <property type="entry name" value="PROKAR_LIPOPROTEIN"/>
    <property type="match status" value="1"/>
</dbReference>
<dbReference type="InterPro" id="IPR050490">
    <property type="entry name" value="Bact_solute-bd_prot1"/>
</dbReference>
<dbReference type="Proteomes" id="UP000310636">
    <property type="component" value="Unassembled WGS sequence"/>
</dbReference>
<protein>
    <submittedName>
        <fullName evidence="3">Extracellular solute-binding protein</fullName>
    </submittedName>
</protein>
<dbReference type="PANTHER" id="PTHR43649:SF12">
    <property type="entry name" value="DIACETYLCHITOBIOSE BINDING PROTEIN DASA"/>
    <property type="match status" value="1"/>
</dbReference>
<dbReference type="RefSeq" id="WP_136370749.1">
    <property type="nucleotide sequence ID" value="NZ_SSOB01000018.1"/>
</dbReference>
<dbReference type="OrthoDB" id="9787283at2"/>
<evidence type="ECO:0000313" key="4">
    <source>
        <dbReference type="Proteomes" id="UP000310636"/>
    </source>
</evidence>
<keyword evidence="2" id="KW-0732">Signal</keyword>
<evidence type="ECO:0000313" key="3">
    <source>
        <dbReference type="EMBL" id="THF77775.1"/>
    </source>
</evidence>
<feature type="chain" id="PRO_5039318731" evidence="2">
    <location>
        <begin position="20"/>
        <end position="547"/>
    </location>
</feature>
<evidence type="ECO:0000256" key="2">
    <source>
        <dbReference type="SAM" id="SignalP"/>
    </source>
</evidence>
<feature type="region of interest" description="Disordered" evidence="1">
    <location>
        <begin position="27"/>
        <end position="46"/>
    </location>
</feature>
<evidence type="ECO:0000256" key="1">
    <source>
        <dbReference type="SAM" id="MobiDB-lite"/>
    </source>
</evidence>
<reference evidence="3 4" key="1">
    <citation type="submission" date="2019-04" db="EMBL/GenBank/DDBJ databases">
        <title>Cohnella sp. nov. isolated from preserved vegetables.</title>
        <authorList>
            <person name="Lin S.-Y."/>
            <person name="Hung M.-H."/>
            <person name="Young C.-C."/>
        </authorList>
    </citation>
    <scope>NUCLEOTIDE SEQUENCE [LARGE SCALE GENOMIC DNA]</scope>
    <source>
        <strain evidence="3 4">CC-MHH1044</strain>
    </source>
</reference>
<name>A0A4S4BTF4_9BACL</name>